<gene>
    <name evidence="1" type="ORF">F8C90_03695</name>
</gene>
<protein>
    <recommendedName>
        <fullName evidence="3">Outer dense fiber protein 1</fullName>
    </recommendedName>
</protein>
<name>A0A6N6NMN2_9ACTN</name>
<dbReference type="EMBL" id="WAJR01000006">
    <property type="protein sequence ID" value="KAB1641276.1"/>
    <property type="molecule type" value="Genomic_DNA"/>
</dbReference>
<keyword evidence="2" id="KW-1185">Reference proteome</keyword>
<comment type="caution">
    <text evidence="1">The sequence shown here is derived from an EMBL/GenBank/DDBJ whole genome shotgun (WGS) entry which is preliminary data.</text>
</comment>
<sequence length="93" mass="10497">MAVVQGISGRVKRYVSVTARMDEDGHVRPLSIQWYDGKTYPIDEVKSARRASSRKVGGDGICYTVRIGSNVTYLYYEDPRWFVEEIVPDAPPA</sequence>
<organism evidence="1 2">
    <name type="scientific">Ellagibacter isourolithinifaciens</name>
    <dbReference type="NCBI Taxonomy" id="2137581"/>
    <lineage>
        <taxon>Bacteria</taxon>
        <taxon>Bacillati</taxon>
        <taxon>Actinomycetota</taxon>
        <taxon>Coriobacteriia</taxon>
        <taxon>Eggerthellales</taxon>
        <taxon>Eggerthellaceae</taxon>
        <taxon>Ellagibacter</taxon>
    </lineage>
</organism>
<dbReference type="AlphaFoldDB" id="A0A6N6NMN2"/>
<accession>A0A6N6NMN2</accession>
<evidence type="ECO:0000313" key="2">
    <source>
        <dbReference type="Proteomes" id="UP000468668"/>
    </source>
</evidence>
<dbReference type="OrthoDB" id="1683857at2"/>
<proteinExistence type="predicted"/>
<evidence type="ECO:0008006" key="3">
    <source>
        <dbReference type="Google" id="ProtNLM"/>
    </source>
</evidence>
<evidence type="ECO:0000313" key="1">
    <source>
        <dbReference type="EMBL" id="KAB1641276.1"/>
    </source>
</evidence>
<reference evidence="1 2" key="1">
    <citation type="submission" date="2019-09" db="EMBL/GenBank/DDBJ databases">
        <title>Whole genome shotgun sequencing (WGS) of Ellagibacter isourolithinifaciens DSM 104140(T) and Adlercreutzia muris DSM 29508(T).</title>
        <authorList>
            <person name="Stoll D.A."/>
            <person name="Danylec N."/>
            <person name="Huch M."/>
        </authorList>
    </citation>
    <scope>NUCLEOTIDE SEQUENCE [LARGE SCALE GENOMIC DNA]</scope>
    <source>
        <strain evidence="1 2">DSM 104140</strain>
    </source>
</reference>
<dbReference type="Proteomes" id="UP000468668">
    <property type="component" value="Unassembled WGS sequence"/>
</dbReference>